<dbReference type="Gene3D" id="3.10.20.90">
    <property type="entry name" value="Phosphatidylinositol 3-kinase Catalytic Subunit, Chain A, domain 1"/>
    <property type="match status" value="2"/>
</dbReference>
<dbReference type="InterPro" id="IPR008974">
    <property type="entry name" value="TRAF-like"/>
</dbReference>
<feature type="domain" description="USP" evidence="3">
    <location>
        <begin position="172"/>
        <end position="470"/>
    </location>
</feature>
<accession>A0A8H4EGT6</accession>
<dbReference type="GO" id="GO:0031647">
    <property type="term" value="P:regulation of protein stability"/>
    <property type="evidence" value="ECO:0007669"/>
    <property type="project" value="TreeGrafter"/>
</dbReference>
<reference evidence="4 5" key="1">
    <citation type="journal article" date="2019" name="Environ. Microbiol.">
        <title>At the nexus of three kingdoms: the genome of the mycorrhizal fungus Gigaspora margarita provides insights into plant, endobacterial and fungal interactions.</title>
        <authorList>
            <person name="Venice F."/>
            <person name="Ghignone S."/>
            <person name="Salvioli di Fossalunga A."/>
            <person name="Amselem J."/>
            <person name="Novero M."/>
            <person name="Xianan X."/>
            <person name="Sedzielewska Toro K."/>
            <person name="Morin E."/>
            <person name="Lipzen A."/>
            <person name="Grigoriev I.V."/>
            <person name="Henrissat B."/>
            <person name="Martin F.M."/>
            <person name="Bonfante P."/>
        </authorList>
    </citation>
    <scope>NUCLEOTIDE SEQUENCE [LARGE SCALE GENOMIC DNA]</scope>
    <source>
        <strain evidence="4 5">BEG34</strain>
    </source>
</reference>
<evidence type="ECO:0000313" key="5">
    <source>
        <dbReference type="Proteomes" id="UP000439903"/>
    </source>
</evidence>
<dbReference type="Pfam" id="PF12436">
    <property type="entry name" value="USP7_ICP0_bdg"/>
    <property type="match status" value="1"/>
</dbReference>
<dbReference type="InterPro" id="IPR002083">
    <property type="entry name" value="MATH/TRAF_dom"/>
</dbReference>
<dbReference type="Proteomes" id="UP000439903">
    <property type="component" value="Unassembled WGS sequence"/>
</dbReference>
<dbReference type="EMBL" id="WTPW01000772">
    <property type="protein sequence ID" value="KAF0481182.1"/>
    <property type="molecule type" value="Genomic_DNA"/>
</dbReference>
<evidence type="ECO:0000259" key="2">
    <source>
        <dbReference type="PROSITE" id="PS50144"/>
    </source>
</evidence>
<evidence type="ECO:0000256" key="1">
    <source>
        <dbReference type="ARBA" id="ARBA00022786"/>
    </source>
</evidence>
<dbReference type="GO" id="GO:0005829">
    <property type="term" value="C:cytosol"/>
    <property type="evidence" value="ECO:0007669"/>
    <property type="project" value="TreeGrafter"/>
</dbReference>
<dbReference type="Gene3D" id="2.60.210.10">
    <property type="entry name" value="Apoptosis, Tumor Necrosis Factor Receptor Associated Protein 2, Chain A"/>
    <property type="match status" value="1"/>
</dbReference>
<evidence type="ECO:0000259" key="3">
    <source>
        <dbReference type="PROSITE" id="PS50235"/>
    </source>
</evidence>
<dbReference type="PROSITE" id="PS50235">
    <property type="entry name" value="USP_3"/>
    <property type="match status" value="1"/>
</dbReference>
<dbReference type="OrthoDB" id="289038at2759"/>
<dbReference type="GO" id="GO:0016579">
    <property type="term" value="P:protein deubiquitination"/>
    <property type="evidence" value="ECO:0007669"/>
    <property type="project" value="InterPro"/>
</dbReference>
<dbReference type="PROSITE" id="PS50144">
    <property type="entry name" value="MATH"/>
    <property type="match status" value="1"/>
</dbReference>
<dbReference type="AlphaFoldDB" id="A0A8H4EGT6"/>
<dbReference type="InterPro" id="IPR050164">
    <property type="entry name" value="Peptidase_C19"/>
</dbReference>
<dbReference type="Gene3D" id="3.90.70.10">
    <property type="entry name" value="Cysteine proteinases"/>
    <property type="match status" value="1"/>
</dbReference>
<gene>
    <name evidence="4" type="ORF">F8M41_023625</name>
</gene>
<comment type="caution">
    <text evidence="4">The sequence shown here is derived from an EMBL/GenBank/DDBJ whole genome shotgun (WGS) entry which is preliminary data.</text>
</comment>
<dbReference type="Pfam" id="PF00443">
    <property type="entry name" value="UCH"/>
    <property type="match status" value="1"/>
</dbReference>
<keyword evidence="4" id="KW-0645">Protease</keyword>
<feature type="domain" description="MATH" evidence="2">
    <location>
        <begin position="21"/>
        <end position="150"/>
    </location>
</feature>
<keyword evidence="4" id="KW-0378">Hydrolase</keyword>
<dbReference type="Pfam" id="PF22486">
    <property type="entry name" value="MATH_2"/>
    <property type="match status" value="1"/>
</dbReference>
<dbReference type="PANTHER" id="PTHR24006">
    <property type="entry name" value="UBIQUITIN CARBOXYL-TERMINAL HYDROLASE"/>
    <property type="match status" value="1"/>
</dbReference>
<dbReference type="GO" id="GO:0006508">
    <property type="term" value="P:proteolysis"/>
    <property type="evidence" value="ECO:0007669"/>
    <property type="project" value="UniProtKB-KW"/>
</dbReference>
<dbReference type="GO" id="GO:0005634">
    <property type="term" value="C:nucleus"/>
    <property type="evidence" value="ECO:0007669"/>
    <property type="project" value="TreeGrafter"/>
</dbReference>
<protein>
    <submittedName>
        <fullName evidence="4">Putative ubiquitin-specific processing protease 21</fullName>
    </submittedName>
</protein>
<name>A0A8H4EGT6_GIGMA</name>
<dbReference type="GO" id="GO:0004843">
    <property type="term" value="F:cysteine-type deubiquitinase activity"/>
    <property type="evidence" value="ECO:0007669"/>
    <property type="project" value="InterPro"/>
</dbReference>
<dbReference type="PANTHER" id="PTHR24006:SF644">
    <property type="entry name" value="UBIQUITIN CARBOXYL-TERMINAL HYDROLASE 7"/>
    <property type="match status" value="1"/>
</dbReference>
<proteinExistence type="predicted"/>
<keyword evidence="5" id="KW-1185">Reference proteome</keyword>
<dbReference type="InterPro" id="IPR038765">
    <property type="entry name" value="Papain-like_cys_pep_sf"/>
</dbReference>
<dbReference type="SUPFAM" id="SSF49599">
    <property type="entry name" value="TRAF domain-like"/>
    <property type="match status" value="1"/>
</dbReference>
<sequence length="797" mass="94042">MDYEATANNIMPNLGYEIKDFQYHTWNVTNWNNLPERLLGPEFEVGGWKWQILLYPFGNHNLSKISIYLKFADQQGERVGWHACVQFVLLLWNSKEPRKYVSYHAYYRFDAENLNWGSGNFYDQNKLFIPFNNRTRPLIENGSCNITALVRDLKDLTGTLWSDRKMYNTGYIGLDNQRLSTFFNSVILSLYYIRYFRKAVYIASKVSDKPTRNIVSALQKIFYQLNVSEYSVDPKELTRFFGWNILSIRDVRKFIRILQNDLEEKMQNTKADGTISKLFGGTIITRFKCVDVDYESLRSEDFYDIQFNVKRCNTLDDSFTEYVQETFLDGDNKYNAEGFGLQVAKKSVVFHSFPPILHIHLDRSEYDAHNNLVKSNDRYEFPMKIDLQKYLSPDADRSKPYKYIFHGVLIHVDNNRWDQYFALLKPENNGQWAKFGDSPKITFVPIKEMLNDNYENILYNNAYMLIYYRESEIDELLCPLLPKHLPSHLHEENFAHVKEKRGYLQISVMTEEMFKNHKGLSIINLYDQRFPLSEVLQVEILETDTFGTFKNAVATKFKIPIYQTRFWRIRKQGNNDFRLHDLITDDLIYSYVKKKHLKTLSIIIFLKYFNPHTQSLESLGQLYVRKDYTINVLFPALRKRKQLPSDTLLDIYIEIEPNIIERMDPNFTFEGHDIRNGDIICFQKTLMNREIQEHVSANRFYSIPRFCESLSKNVVVHFKSKFGYKDPIPEFKLILNKKLTYKSVVNQVAIHLNIDPLKLRFTSVGSSGEPKSKIDSTTVQTLSKMLKQFSSLYYEII</sequence>
<evidence type="ECO:0000313" key="4">
    <source>
        <dbReference type="EMBL" id="KAF0481182.1"/>
    </source>
</evidence>
<keyword evidence="1" id="KW-0833">Ubl conjugation pathway</keyword>
<dbReference type="InterPro" id="IPR001394">
    <property type="entry name" value="Peptidase_C19_UCH"/>
</dbReference>
<dbReference type="SUPFAM" id="SSF54001">
    <property type="entry name" value="Cysteine proteinases"/>
    <property type="match status" value="1"/>
</dbReference>
<dbReference type="InterPro" id="IPR024729">
    <property type="entry name" value="USP7_ICP0-binding_dom"/>
</dbReference>
<dbReference type="InterPro" id="IPR028889">
    <property type="entry name" value="USP"/>
</dbReference>
<organism evidence="4 5">
    <name type="scientific">Gigaspora margarita</name>
    <dbReference type="NCBI Taxonomy" id="4874"/>
    <lineage>
        <taxon>Eukaryota</taxon>
        <taxon>Fungi</taxon>
        <taxon>Fungi incertae sedis</taxon>
        <taxon>Mucoromycota</taxon>
        <taxon>Glomeromycotina</taxon>
        <taxon>Glomeromycetes</taxon>
        <taxon>Diversisporales</taxon>
        <taxon>Gigasporaceae</taxon>
        <taxon>Gigaspora</taxon>
    </lineage>
</organism>